<keyword evidence="4" id="KW-1185">Reference proteome</keyword>
<dbReference type="OrthoDB" id="4641660at2"/>
<accession>A0A0H5RQL2</accession>
<keyword evidence="2" id="KW-1133">Transmembrane helix</keyword>
<dbReference type="RefSeq" id="WP_090515230.1">
    <property type="nucleotide sequence ID" value="NZ_CWKH01000001.1"/>
</dbReference>
<keyword evidence="2" id="KW-0812">Transmembrane</keyword>
<dbReference type="AlphaFoldDB" id="A0A0H5RQL2"/>
<feature type="transmembrane region" description="Helical" evidence="2">
    <location>
        <begin position="12"/>
        <end position="34"/>
    </location>
</feature>
<reference evidence="4" key="1">
    <citation type="submission" date="2015-07" db="EMBL/GenBank/DDBJ databases">
        <authorList>
            <person name="Urmite Genomes"/>
        </authorList>
    </citation>
    <scope>NUCLEOTIDE SEQUENCE [LARGE SCALE GENOMIC DNA]</scope>
    <source>
        <strain evidence="4">type strain: ATCC 49404</strain>
    </source>
</reference>
<dbReference type="Proteomes" id="UP000199147">
    <property type="component" value="Unassembled WGS sequence"/>
</dbReference>
<keyword evidence="2" id="KW-0472">Membrane</keyword>
<gene>
    <name evidence="3" type="ORF">BN2156_03120</name>
</gene>
<evidence type="ECO:0000256" key="1">
    <source>
        <dbReference type="SAM" id="MobiDB-lite"/>
    </source>
</evidence>
<name>A0A0H5RQL2_9MYCO</name>
<feature type="transmembrane region" description="Helical" evidence="2">
    <location>
        <begin position="75"/>
        <end position="96"/>
    </location>
</feature>
<evidence type="ECO:0000313" key="3">
    <source>
        <dbReference type="EMBL" id="CRZ16253.1"/>
    </source>
</evidence>
<evidence type="ECO:0000313" key="4">
    <source>
        <dbReference type="Proteomes" id="UP000199147"/>
    </source>
</evidence>
<organism evidence="3 4">
    <name type="scientific">Mycolicibacterium neworleansense</name>
    <dbReference type="NCBI Taxonomy" id="146018"/>
    <lineage>
        <taxon>Bacteria</taxon>
        <taxon>Bacillati</taxon>
        <taxon>Actinomycetota</taxon>
        <taxon>Actinomycetes</taxon>
        <taxon>Mycobacteriales</taxon>
        <taxon>Mycobacteriaceae</taxon>
        <taxon>Mycolicibacterium</taxon>
    </lineage>
</organism>
<feature type="region of interest" description="Disordered" evidence="1">
    <location>
        <begin position="52"/>
        <end position="71"/>
    </location>
</feature>
<dbReference type="EMBL" id="CWKH01000001">
    <property type="protein sequence ID" value="CRZ16253.1"/>
    <property type="molecule type" value="Genomic_DNA"/>
</dbReference>
<evidence type="ECO:0000256" key="2">
    <source>
        <dbReference type="SAM" id="Phobius"/>
    </source>
</evidence>
<protein>
    <submittedName>
        <fullName evidence="3">Uncharacterized protein</fullName>
    </submittedName>
</protein>
<proteinExistence type="predicted"/>
<sequence>MVENLLADGGIAYQIGSTIGAILWPTVGALLLTIGVRRRIAHTRWVRHDDDRLLHPDGSGPADDRPPPQASNGTWFMISGTVLLIIGVLHLAALAIDPGTTQNLPSPALHTIVAPLI</sequence>